<dbReference type="UniPathway" id="UPA00077">
    <property type="reaction ID" value="UER00158"/>
</dbReference>
<dbReference type="Pfam" id="PF00186">
    <property type="entry name" value="DHFR_1"/>
    <property type="match status" value="1"/>
</dbReference>
<reference evidence="9 10" key="1">
    <citation type="submission" date="2019-09" db="EMBL/GenBank/DDBJ databases">
        <title>In-depth cultivation of the pig gut microbiome towards novel bacterial diversity and tailored functional studies.</title>
        <authorList>
            <person name="Wylensek D."/>
            <person name="Hitch T.C.A."/>
            <person name="Clavel T."/>
        </authorList>
    </citation>
    <scope>NUCLEOTIDE SEQUENCE [LARGE SCALE GENOMIC DNA]</scope>
    <source>
        <strain evidence="9 10">WCA3-693-APC-4?</strain>
    </source>
</reference>
<dbReference type="GO" id="GO:0046654">
    <property type="term" value="P:tetrahydrofolate biosynthetic process"/>
    <property type="evidence" value="ECO:0007669"/>
    <property type="project" value="UniProtKB-UniPathway"/>
</dbReference>
<gene>
    <name evidence="9" type="ORF">FYJ83_13785</name>
</gene>
<proteinExistence type="inferred from homology"/>
<dbReference type="GO" id="GO:0005829">
    <property type="term" value="C:cytosol"/>
    <property type="evidence" value="ECO:0007669"/>
    <property type="project" value="TreeGrafter"/>
</dbReference>
<dbReference type="SUPFAM" id="SSF53597">
    <property type="entry name" value="Dihydrofolate reductase-like"/>
    <property type="match status" value="1"/>
</dbReference>
<evidence type="ECO:0000256" key="4">
    <source>
        <dbReference type="ARBA" id="ARBA00022563"/>
    </source>
</evidence>
<accession>A0A6N7XXI2</accession>
<dbReference type="InterPro" id="IPR001796">
    <property type="entry name" value="DHFR_dom"/>
</dbReference>
<evidence type="ECO:0000256" key="3">
    <source>
        <dbReference type="ARBA" id="ARBA00012856"/>
    </source>
</evidence>
<evidence type="ECO:0000256" key="7">
    <source>
        <dbReference type="PIRNR" id="PIRNR000194"/>
    </source>
</evidence>
<keyword evidence="5 7" id="KW-0521">NADP</keyword>
<dbReference type="PANTHER" id="PTHR48069:SF3">
    <property type="entry name" value="DIHYDROFOLATE REDUCTASE"/>
    <property type="match status" value="1"/>
</dbReference>
<protein>
    <recommendedName>
        <fullName evidence="3 7">Dihydrofolate reductase</fullName>
        <ecNumber evidence="3 7">1.5.1.3</ecNumber>
    </recommendedName>
</protein>
<dbReference type="PIRSF" id="PIRSF000194">
    <property type="entry name" value="DHFR"/>
    <property type="match status" value="1"/>
</dbReference>
<sequence>MILIFAVDNNWNIGYDGDMLYKISEDLKRFRRLTEGNIIIMGRKTFESLPDKKPLPNRINIVITRDKNYKAEGATVINSLEDLFPLLEELNPNNDMENFIIGGGEIVKQTISYCNKAYITKIFNSFEGADTFIPNLDLLDDWKIVKESEIDRQDDLEYKYVDYIRVK</sequence>
<dbReference type="PROSITE" id="PS51330">
    <property type="entry name" value="DHFR_2"/>
    <property type="match status" value="1"/>
</dbReference>
<evidence type="ECO:0000259" key="8">
    <source>
        <dbReference type="PROSITE" id="PS51330"/>
    </source>
</evidence>
<keyword evidence="6 7" id="KW-0560">Oxidoreductase</keyword>
<evidence type="ECO:0000256" key="5">
    <source>
        <dbReference type="ARBA" id="ARBA00022857"/>
    </source>
</evidence>
<feature type="domain" description="DHFR" evidence="8">
    <location>
        <begin position="1"/>
        <end position="165"/>
    </location>
</feature>
<dbReference type="RefSeq" id="WP_154441474.1">
    <property type="nucleotide sequence ID" value="NZ_VUNQ01000035.1"/>
</dbReference>
<keyword evidence="4 7" id="KW-0554">One-carbon metabolism</keyword>
<evidence type="ECO:0000256" key="1">
    <source>
        <dbReference type="ARBA" id="ARBA00004903"/>
    </source>
</evidence>
<evidence type="ECO:0000256" key="6">
    <source>
        <dbReference type="ARBA" id="ARBA00023002"/>
    </source>
</evidence>
<organism evidence="9 10">
    <name type="scientific">Tissierella pigra</name>
    <dbReference type="NCBI Taxonomy" id="2607614"/>
    <lineage>
        <taxon>Bacteria</taxon>
        <taxon>Bacillati</taxon>
        <taxon>Bacillota</taxon>
        <taxon>Tissierellia</taxon>
        <taxon>Tissierellales</taxon>
        <taxon>Tissierellaceae</taxon>
        <taxon>Tissierella</taxon>
    </lineage>
</organism>
<evidence type="ECO:0000256" key="2">
    <source>
        <dbReference type="ARBA" id="ARBA00009539"/>
    </source>
</evidence>
<keyword evidence="10" id="KW-1185">Reference proteome</keyword>
<dbReference type="EC" id="1.5.1.3" evidence="3 7"/>
<comment type="caution">
    <text evidence="9">The sequence shown here is derived from an EMBL/GenBank/DDBJ whole genome shotgun (WGS) entry which is preliminary data.</text>
</comment>
<evidence type="ECO:0000313" key="9">
    <source>
        <dbReference type="EMBL" id="MSU02527.1"/>
    </source>
</evidence>
<comment type="catalytic activity">
    <reaction evidence="7">
        <text>(6S)-5,6,7,8-tetrahydrofolate + NADP(+) = 7,8-dihydrofolate + NADPH + H(+)</text>
        <dbReference type="Rhea" id="RHEA:15009"/>
        <dbReference type="ChEBI" id="CHEBI:15378"/>
        <dbReference type="ChEBI" id="CHEBI:57451"/>
        <dbReference type="ChEBI" id="CHEBI:57453"/>
        <dbReference type="ChEBI" id="CHEBI:57783"/>
        <dbReference type="ChEBI" id="CHEBI:58349"/>
        <dbReference type="EC" id="1.5.1.3"/>
    </reaction>
</comment>
<dbReference type="Proteomes" id="UP000469523">
    <property type="component" value="Unassembled WGS sequence"/>
</dbReference>
<dbReference type="Gene3D" id="3.40.430.10">
    <property type="entry name" value="Dihydrofolate Reductase, subunit A"/>
    <property type="match status" value="1"/>
</dbReference>
<dbReference type="InterPro" id="IPR012259">
    <property type="entry name" value="DHFR"/>
</dbReference>
<evidence type="ECO:0000313" key="10">
    <source>
        <dbReference type="Proteomes" id="UP000469523"/>
    </source>
</evidence>
<comment type="similarity">
    <text evidence="2 7">Belongs to the dihydrofolate reductase family.</text>
</comment>
<dbReference type="GO" id="GO:0004146">
    <property type="term" value="F:dihydrofolate reductase activity"/>
    <property type="evidence" value="ECO:0007669"/>
    <property type="project" value="UniProtKB-EC"/>
</dbReference>
<dbReference type="GO" id="GO:0046655">
    <property type="term" value="P:folic acid metabolic process"/>
    <property type="evidence" value="ECO:0007669"/>
    <property type="project" value="TreeGrafter"/>
</dbReference>
<dbReference type="GO" id="GO:0046452">
    <property type="term" value="P:dihydrofolate metabolic process"/>
    <property type="evidence" value="ECO:0007669"/>
    <property type="project" value="TreeGrafter"/>
</dbReference>
<dbReference type="PRINTS" id="PR00070">
    <property type="entry name" value="DHFR"/>
</dbReference>
<dbReference type="EMBL" id="VUNQ01000035">
    <property type="protein sequence ID" value="MSU02527.1"/>
    <property type="molecule type" value="Genomic_DNA"/>
</dbReference>
<comment type="pathway">
    <text evidence="1 7">Cofactor biosynthesis; tetrahydrofolate biosynthesis; 5,6,7,8-tetrahydrofolate from 7,8-dihydrofolate: step 1/1.</text>
</comment>
<dbReference type="InterPro" id="IPR024072">
    <property type="entry name" value="DHFR-like_dom_sf"/>
</dbReference>
<dbReference type="AlphaFoldDB" id="A0A6N7XXI2"/>
<dbReference type="GO" id="GO:0050661">
    <property type="term" value="F:NADP binding"/>
    <property type="evidence" value="ECO:0007669"/>
    <property type="project" value="InterPro"/>
</dbReference>
<dbReference type="PANTHER" id="PTHR48069">
    <property type="entry name" value="DIHYDROFOLATE REDUCTASE"/>
    <property type="match status" value="1"/>
</dbReference>
<name>A0A6N7XXI2_9FIRM</name>
<dbReference type="CDD" id="cd00209">
    <property type="entry name" value="DHFR"/>
    <property type="match status" value="1"/>
</dbReference>
<dbReference type="GO" id="GO:0006730">
    <property type="term" value="P:one-carbon metabolic process"/>
    <property type="evidence" value="ECO:0007669"/>
    <property type="project" value="UniProtKB-KW"/>
</dbReference>
<comment type="function">
    <text evidence="7">Key enzyme in folate metabolism. Catalyzes an essential reaction for de novo glycine and purine synthesis, and for DNA precursor synthesis.</text>
</comment>